<dbReference type="PANTHER" id="PTHR12922:SF7">
    <property type="entry name" value="UBIQUINONE BIOSYNTHESIS PROTEIN COQ4 HOMOLOG, MITOCHONDRIAL"/>
    <property type="match status" value="1"/>
</dbReference>
<comment type="cofactor">
    <cofactor evidence="7">
        <name>Zn(2+)</name>
        <dbReference type="ChEBI" id="CHEBI:29105"/>
    </cofactor>
</comment>
<dbReference type="SMR" id="A0A194WAN5"/>
<evidence type="ECO:0000256" key="6">
    <source>
        <dbReference type="ARBA" id="ARBA00081568"/>
    </source>
</evidence>
<dbReference type="PANTHER" id="PTHR12922">
    <property type="entry name" value="UBIQUINONE BIOSYNTHESIS PROTEIN"/>
    <property type="match status" value="1"/>
</dbReference>
<proteinExistence type="inferred from homology"/>
<evidence type="ECO:0000256" key="1">
    <source>
        <dbReference type="ARBA" id="ARBA00022688"/>
    </source>
</evidence>
<dbReference type="Pfam" id="PF05019">
    <property type="entry name" value="Coq4"/>
    <property type="match status" value="1"/>
</dbReference>
<dbReference type="OrthoDB" id="4249at2759"/>
<sequence length="297" mass="33534">MKPILPRVSALSRGSHELSKAATTTTTTIIPVATSSNPRRSFSILNRPPPNYPGHVPLTRIERAGLAIGSGVISLLNPYRGDLIASFAEATSTPYFIPRLRDAMLSSPTGRRILRDRPRMTSTSLNLPYLRSLPASSVGATYVAWLDREGVSPDTRSAVRYIDDEECAYVMQRYRECHDFYHALTGLPVMREGEVALKAFEWANTGLPMAGLATFAAFTMKSIERKRFAEIYLPWALRNGWRCEEVINVYWEEELETDVEELRARLGVEQPPDLRTMRIRHREEVRRRKAEARGGAV</sequence>
<dbReference type="GO" id="GO:0120539">
    <property type="term" value="F:4-hydroxy-3-methoxy-5-polyprenylbenzoate decarboxylase activity"/>
    <property type="evidence" value="ECO:0007669"/>
    <property type="project" value="UniProtKB-EC"/>
</dbReference>
<comment type="catalytic activity">
    <reaction evidence="7">
        <text>a 4-hydroxy-3-methoxy-5-(all-trans-polyprenyl)benzoate + H(+) = a 2-methoxy-6-(all-trans-polyprenyl)phenol + CO2</text>
        <dbReference type="Rhea" id="RHEA:81179"/>
        <dbReference type="Rhea" id="RHEA-COMP:9551"/>
        <dbReference type="Rhea" id="RHEA-COMP:10931"/>
        <dbReference type="ChEBI" id="CHEBI:15378"/>
        <dbReference type="ChEBI" id="CHEBI:16526"/>
        <dbReference type="ChEBI" id="CHEBI:62731"/>
        <dbReference type="ChEBI" id="CHEBI:84443"/>
        <dbReference type="EC" id="4.1.1.130"/>
    </reaction>
</comment>
<comment type="pathway">
    <text evidence="7">Cofactor biosynthesis; ubiquinone biosynthesis.</text>
</comment>
<comment type="similarity">
    <text evidence="7">Belongs to the COQ4 family.</text>
</comment>
<comment type="subunit">
    <text evidence="7">Component of a multi-subunit COQ enzyme complex, composed of at least COQ3, COQ4, COQ5, COQ6, COQ7 and COQ9.</text>
</comment>
<evidence type="ECO:0000256" key="7">
    <source>
        <dbReference type="HAMAP-Rule" id="MF_03111"/>
    </source>
</evidence>
<dbReference type="InterPro" id="IPR007715">
    <property type="entry name" value="Coq4"/>
</dbReference>
<keyword evidence="5 7" id="KW-0456">Lyase</keyword>
<keyword evidence="7" id="KW-0862">Zinc</keyword>
<dbReference type="InterPro" id="IPR027540">
    <property type="entry name" value="Coq4_euk"/>
</dbReference>
<feature type="binding site" evidence="7">
    <location>
        <position position="182"/>
    </location>
    <ligand>
        <name>Zn(2+)</name>
        <dbReference type="ChEBI" id="CHEBI:29105"/>
    </ligand>
</feature>
<keyword evidence="8" id="KW-0830">Ubiquinone</keyword>
<evidence type="ECO:0000256" key="2">
    <source>
        <dbReference type="ARBA" id="ARBA00022792"/>
    </source>
</evidence>
<keyword evidence="3 7" id="KW-0496">Mitochondrion</keyword>
<dbReference type="AlphaFoldDB" id="A0A194WAN5"/>
<keyword evidence="4 7" id="KW-0472">Membrane</keyword>
<keyword evidence="2 7" id="KW-0999">Mitochondrion inner membrane</keyword>
<evidence type="ECO:0000256" key="4">
    <source>
        <dbReference type="ARBA" id="ARBA00023136"/>
    </source>
</evidence>
<dbReference type="UniPathway" id="UPA00232"/>
<feature type="binding site" evidence="7">
    <location>
        <position position="179"/>
    </location>
    <ligand>
        <name>Zn(2+)</name>
        <dbReference type="ChEBI" id="CHEBI:29105"/>
    </ligand>
</feature>
<dbReference type="GO" id="GO:0008270">
    <property type="term" value="F:zinc ion binding"/>
    <property type="evidence" value="ECO:0007669"/>
    <property type="project" value="UniProtKB-UniRule"/>
</dbReference>
<evidence type="ECO:0000256" key="3">
    <source>
        <dbReference type="ARBA" id="ARBA00023128"/>
    </source>
</evidence>
<feature type="binding site" evidence="7">
    <location>
        <position position="178"/>
    </location>
    <ligand>
        <name>Zn(2+)</name>
        <dbReference type="ChEBI" id="CHEBI:29105"/>
    </ligand>
</feature>
<gene>
    <name evidence="7" type="primary">COQ4</name>
    <name evidence="8" type="ORF">VM1G_08863</name>
</gene>
<keyword evidence="1 7" id="KW-0831">Ubiquinone biosynthesis</keyword>
<accession>A0A194WAN5</accession>
<dbReference type="HAMAP" id="MF_03111">
    <property type="entry name" value="Coq4"/>
    <property type="match status" value="1"/>
</dbReference>
<evidence type="ECO:0000313" key="9">
    <source>
        <dbReference type="Proteomes" id="UP000078559"/>
    </source>
</evidence>
<dbReference type="EMBL" id="CM003107">
    <property type="protein sequence ID" value="KUI73180.1"/>
    <property type="molecule type" value="Genomic_DNA"/>
</dbReference>
<protein>
    <recommendedName>
        <fullName evidence="6">4-hydroxy-3-methoxy-5-polyprenylbenzoate decarboxylase</fullName>
    </recommendedName>
</protein>
<dbReference type="Proteomes" id="UP000078559">
    <property type="component" value="Chromosome 10"/>
</dbReference>
<comment type="subcellular location">
    <subcellularLocation>
        <location evidence="7">Mitochondrion inner membrane</location>
        <topology evidence="7">Peripheral membrane protein</topology>
        <orientation evidence="7">Matrix side</orientation>
    </subcellularLocation>
</comment>
<comment type="function">
    <text evidence="7">Lyase that catalyzes the C1-decarboxylation of 4-hydroxy-3-methoxy-5-(all-trans-polyprenyl)benzoic acid into 2-methoxy-6-(all-trans-polyprenyl)phenol during ubiquinone biosynthesis.</text>
</comment>
<dbReference type="GO" id="GO:0031314">
    <property type="term" value="C:extrinsic component of mitochondrial inner membrane"/>
    <property type="evidence" value="ECO:0007669"/>
    <property type="project" value="UniProtKB-UniRule"/>
</dbReference>
<reference evidence="8" key="1">
    <citation type="submission" date="2014-12" db="EMBL/GenBank/DDBJ databases">
        <title>Genome Sequence of Valsa Canker Pathogens Uncovers a Specific Adaption of Colonization on Woody Bark.</title>
        <authorList>
            <person name="Yin Z."/>
            <person name="Liu H."/>
            <person name="Gao X."/>
            <person name="Li Z."/>
            <person name="Song N."/>
            <person name="Ke X."/>
            <person name="Dai Q."/>
            <person name="Wu Y."/>
            <person name="Sun Y."/>
            <person name="Xu J.-R."/>
            <person name="Kang Z.K."/>
            <person name="Wang L."/>
            <person name="Huang L."/>
        </authorList>
    </citation>
    <scope>NUCLEOTIDE SEQUENCE [LARGE SCALE GENOMIC DNA]</scope>
    <source>
        <strain evidence="8">03-8</strain>
    </source>
</reference>
<keyword evidence="9" id="KW-1185">Reference proteome</keyword>
<name>A0A194WAN5_CYTMA</name>
<feature type="binding site" evidence="7">
    <location>
        <position position="194"/>
    </location>
    <ligand>
        <name>Zn(2+)</name>
        <dbReference type="ChEBI" id="CHEBI:29105"/>
    </ligand>
</feature>
<keyword evidence="7" id="KW-0479">Metal-binding</keyword>
<organism evidence="8 9">
    <name type="scientific">Cytospora mali</name>
    <name type="common">Apple Valsa canker fungus</name>
    <name type="synonym">Valsa mali</name>
    <dbReference type="NCBI Taxonomy" id="578113"/>
    <lineage>
        <taxon>Eukaryota</taxon>
        <taxon>Fungi</taxon>
        <taxon>Dikarya</taxon>
        <taxon>Ascomycota</taxon>
        <taxon>Pezizomycotina</taxon>
        <taxon>Sordariomycetes</taxon>
        <taxon>Sordariomycetidae</taxon>
        <taxon>Diaporthales</taxon>
        <taxon>Cytosporaceae</taxon>
        <taxon>Cytospora</taxon>
    </lineage>
</organism>
<evidence type="ECO:0000313" key="8">
    <source>
        <dbReference type="EMBL" id="KUI73180.1"/>
    </source>
</evidence>
<evidence type="ECO:0000256" key="5">
    <source>
        <dbReference type="ARBA" id="ARBA00023239"/>
    </source>
</evidence>